<feature type="region of interest" description="Disordered" evidence="10">
    <location>
        <begin position="541"/>
        <end position="612"/>
    </location>
</feature>
<feature type="compositionally biased region" description="Low complexity" evidence="10">
    <location>
        <begin position="549"/>
        <end position="565"/>
    </location>
</feature>
<organism evidence="12 13">
    <name type="scientific">Brevibacterium otitidis</name>
    <dbReference type="NCBI Taxonomy" id="53364"/>
    <lineage>
        <taxon>Bacteria</taxon>
        <taxon>Bacillati</taxon>
        <taxon>Actinomycetota</taxon>
        <taxon>Actinomycetes</taxon>
        <taxon>Micrococcales</taxon>
        <taxon>Brevibacteriaceae</taxon>
        <taxon>Brevibacterium</taxon>
    </lineage>
</organism>
<dbReference type="Pfam" id="PF18395">
    <property type="entry name" value="Cas3_C"/>
    <property type="match status" value="1"/>
</dbReference>
<dbReference type="Gene3D" id="1.10.3210.30">
    <property type="match status" value="1"/>
</dbReference>
<keyword evidence="13" id="KW-1185">Reference proteome</keyword>
<dbReference type="InterPro" id="IPR054712">
    <property type="entry name" value="Cas3-like_dom"/>
</dbReference>
<comment type="caution">
    <text evidence="12">The sequence shown here is derived from an EMBL/GenBank/DDBJ whole genome shotgun (WGS) entry which is preliminary data.</text>
</comment>
<keyword evidence="6" id="KW-0378">Hydrolase</keyword>
<comment type="similarity">
    <text evidence="2">In the central section; belongs to the CRISPR-associated helicase Cas3 family.</text>
</comment>
<reference evidence="12 13" key="1">
    <citation type="submission" date="2024-09" db="EMBL/GenBank/DDBJ databases">
        <authorList>
            <person name="Sun Q."/>
            <person name="Mori K."/>
        </authorList>
    </citation>
    <scope>NUCLEOTIDE SEQUENCE [LARGE SCALE GENOMIC DNA]</scope>
    <source>
        <strain evidence="12 13">JCM 11683</strain>
    </source>
</reference>
<evidence type="ECO:0000256" key="9">
    <source>
        <dbReference type="ARBA" id="ARBA00023118"/>
    </source>
</evidence>
<comment type="similarity">
    <text evidence="1">In the N-terminal section; belongs to the CRISPR-associated nuclease Cas3-HD family.</text>
</comment>
<evidence type="ECO:0000256" key="5">
    <source>
        <dbReference type="ARBA" id="ARBA00022741"/>
    </source>
</evidence>
<evidence type="ECO:0000313" key="12">
    <source>
        <dbReference type="EMBL" id="MFB9777946.1"/>
    </source>
</evidence>
<dbReference type="PROSITE" id="PS51643">
    <property type="entry name" value="HD_CAS3"/>
    <property type="match status" value="1"/>
</dbReference>
<evidence type="ECO:0000256" key="7">
    <source>
        <dbReference type="ARBA" id="ARBA00022806"/>
    </source>
</evidence>
<evidence type="ECO:0000256" key="6">
    <source>
        <dbReference type="ARBA" id="ARBA00022801"/>
    </source>
</evidence>
<evidence type="ECO:0000313" key="13">
    <source>
        <dbReference type="Proteomes" id="UP001589707"/>
    </source>
</evidence>
<evidence type="ECO:0000256" key="3">
    <source>
        <dbReference type="ARBA" id="ARBA00022722"/>
    </source>
</evidence>
<evidence type="ECO:0000256" key="8">
    <source>
        <dbReference type="ARBA" id="ARBA00022840"/>
    </source>
</evidence>
<evidence type="ECO:0000256" key="4">
    <source>
        <dbReference type="ARBA" id="ARBA00022723"/>
    </source>
</evidence>
<gene>
    <name evidence="12" type="primary">cas3</name>
    <name evidence="12" type="ORF">ACFFN1_16335</name>
</gene>
<dbReference type="CDD" id="cd09641">
    <property type="entry name" value="Cas3''_I"/>
    <property type="match status" value="1"/>
</dbReference>
<dbReference type="InterPro" id="IPR014001">
    <property type="entry name" value="Helicase_ATP-bd"/>
</dbReference>
<evidence type="ECO:0000259" key="11">
    <source>
        <dbReference type="PROSITE" id="PS51643"/>
    </source>
</evidence>
<evidence type="ECO:0000256" key="10">
    <source>
        <dbReference type="SAM" id="MobiDB-lite"/>
    </source>
</evidence>
<dbReference type="InterPro" id="IPR006483">
    <property type="entry name" value="CRISPR-assoc_Cas3_HD"/>
</dbReference>
<feature type="compositionally biased region" description="Low complexity" evidence="10">
    <location>
        <begin position="595"/>
        <end position="611"/>
    </location>
</feature>
<evidence type="ECO:0000256" key="2">
    <source>
        <dbReference type="ARBA" id="ARBA00009046"/>
    </source>
</evidence>
<dbReference type="NCBIfam" id="TIGR01587">
    <property type="entry name" value="cas3_core"/>
    <property type="match status" value="1"/>
</dbReference>
<proteinExistence type="inferred from homology"/>
<dbReference type="EMBL" id="JBHMAU010000132">
    <property type="protein sequence ID" value="MFB9777946.1"/>
    <property type="molecule type" value="Genomic_DNA"/>
</dbReference>
<dbReference type="Pfam" id="PF22590">
    <property type="entry name" value="Cas3-like_C_2"/>
    <property type="match status" value="1"/>
</dbReference>
<feature type="domain" description="HD Cas3-type" evidence="11">
    <location>
        <begin position="45"/>
        <end position="262"/>
    </location>
</feature>
<dbReference type="Gene3D" id="3.40.50.300">
    <property type="entry name" value="P-loop containing nucleotide triphosphate hydrolases"/>
    <property type="match status" value="2"/>
</dbReference>
<keyword evidence="3" id="KW-0540">Nuclease</keyword>
<protein>
    <submittedName>
        <fullName evidence="12">CRISPR-associated helicase Cas3</fullName>
    </submittedName>
</protein>
<sequence>MSHRATSSSGTSSGVTFPHDSTLAASLWAKTQPRPPDGVVPDDDDGRLWLSLVQHCRDSADVGRALAESWLPPAVTARLSRTLDAANPVAVANLLAFLAGTHDCGKATVCFQSQVATDPRTSHLWEQVRALPETPQLRTDGIHRRAHSLYSELILRRWLLLRFPGAPYSATASIAAVAGCHHGRPSGLSWQRTMTSDHQRDVAERWLDQHGGGWADMWWQILDDIAARTTSLDSIEALLQAGGLTISDQLLLAGFVSMSDWIASNQELFPLTTSGQHDAPASRADEALARLDLTRPWLPESAETLDYRARFGWSRNAELRPCQKAAMRIAAKATGPTLLVVEDETGRGKTEAAQLAGEILAERTGAGGLAFALPSMTTTDAMLPRLLAWTERLPRKDSSHSLRLMHSRATLNEDFARLMQATRHVNAGDDDPRRTTSGPENVIAHAWFGGRKGVLSEFLVCTVDQILMLALATRYVTLRHLGLAGKVVVIDEVHSYDVYTSDYLARALTWLAAQGSSVILLSATLAAAPREKLIAAYRSGLTEPRRPADGSTQQQGSAAAASLPTRPLPTKPLPRRALPTARAQTGLPQPVAGTAHPSAVDHSAPSAASPAAPFPRVTAVSASDTTAEHVPAPAQRRNVHISTIPDDMPALLAAIERLTLDGGVVGVVCNTVSRAQQAFEAISERFPGQTDLLHSQFTAADRARKETALTRALGATSSTTDGTRPQLRIVVGTQVIEQSLDIDFDALISDLAPTDSLAQRAGRMHRHSRSRPEKLRRAQLVLRGADFDSPVPSFDRGSIAVYGERVLLATTAVLYPYLGGAPWCVRHELAAAVEATYGPHVPVPAAWHAAYSAAMRTEQQRQHDAHRRARAFQLTTPADARGQMPEALRSMTALDADVHDAAAQASVRDIEPCLEVCLVQRTDESIYPLQWLLSDQDRGIALSDVAAPPRRLAQTIADSIVRLPRWLVPPERIAEAIDVLERMGFRAWQSDFRLRGQLILPLDENHCGQLLGRDFAYDPDTGIVPLTASTPIPNRGGSDDHHPC</sequence>
<dbReference type="SUPFAM" id="SSF52540">
    <property type="entry name" value="P-loop containing nucleoside triphosphate hydrolases"/>
    <property type="match status" value="1"/>
</dbReference>
<dbReference type="Proteomes" id="UP001589707">
    <property type="component" value="Unassembled WGS sequence"/>
</dbReference>
<dbReference type="SMART" id="SM00487">
    <property type="entry name" value="DEXDc"/>
    <property type="match status" value="1"/>
</dbReference>
<keyword evidence="8" id="KW-0067">ATP-binding</keyword>
<accession>A0ABV5X7A8</accession>
<keyword evidence="4" id="KW-0479">Metal-binding</keyword>
<dbReference type="InterPro" id="IPR041372">
    <property type="entry name" value="Cas3_C"/>
</dbReference>
<dbReference type="NCBIfam" id="TIGR01596">
    <property type="entry name" value="cas3_HD"/>
    <property type="match status" value="1"/>
</dbReference>
<name>A0ABV5X7A8_9MICO</name>
<dbReference type="InterPro" id="IPR038257">
    <property type="entry name" value="CRISPR-assoc_Cas3_HD_sf"/>
</dbReference>
<dbReference type="InterPro" id="IPR006474">
    <property type="entry name" value="Helicase_Cas3_CRISPR-ass_core"/>
</dbReference>
<keyword evidence="5" id="KW-0547">Nucleotide-binding</keyword>
<dbReference type="InterPro" id="IPR027417">
    <property type="entry name" value="P-loop_NTPase"/>
</dbReference>
<dbReference type="RefSeq" id="WP_376841954.1">
    <property type="nucleotide sequence ID" value="NZ_JBHMAU010000132.1"/>
</dbReference>
<dbReference type="Pfam" id="PF18019">
    <property type="entry name" value="Cas3_HD"/>
    <property type="match status" value="1"/>
</dbReference>
<evidence type="ECO:0000256" key="1">
    <source>
        <dbReference type="ARBA" id="ARBA00006847"/>
    </source>
</evidence>
<keyword evidence="7" id="KW-0347">Helicase</keyword>
<keyword evidence="9" id="KW-0051">Antiviral defense</keyword>